<evidence type="ECO:0000256" key="1">
    <source>
        <dbReference type="SAM" id="Phobius"/>
    </source>
</evidence>
<dbReference type="EMBL" id="SOEG01000003">
    <property type="protein sequence ID" value="TDX53249.1"/>
    <property type="molecule type" value="Genomic_DNA"/>
</dbReference>
<comment type="caution">
    <text evidence="2">The sequence shown here is derived from an EMBL/GenBank/DDBJ whole genome shotgun (WGS) entry which is preliminary data.</text>
</comment>
<reference evidence="2 3" key="1">
    <citation type="submission" date="2019-03" db="EMBL/GenBank/DDBJ databases">
        <title>Subsurface microbial communities from deep shales in Ohio and West Virginia, USA.</title>
        <authorList>
            <person name="Wrighton K."/>
        </authorList>
    </citation>
    <scope>NUCLEOTIDE SEQUENCE [LARGE SCALE GENOMIC DNA]</scope>
    <source>
        <strain evidence="2 3">MSL 6dP</strain>
    </source>
</reference>
<feature type="transmembrane region" description="Helical" evidence="1">
    <location>
        <begin position="83"/>
        <end position="103"/>
    </location>
</feature>
<name>A0A4R8HBP1_9FIRM</name>
<keyword evidence="1" id="KW-0472">Membrane</keyword>
<dbReference type="InterPro" id="IPR045407">
    <property type="entry name" value="DUF6512"/>
</dbReference>
<keyword evidence="1" id="KW-1133">Transmembrane helix</keyword>
<protein>
    <submittedName>
        <fullName evidence="2">Uncharacterized protein</fullName>
    </submittedName>
</protein>
<accession>A0A4R8HBP1</accession>
<feature type="transmembrane region" description="Helical" evidence="1">
    <location>
        <begin position="55"/>
        <end position="71"/>
    </location>
</feature>
<dbReference type="Pfam" id="PF20122">
    <property type="entry name" value="DUF6512"/>
    <property type="match status" value="1"/>
</dbReference>
<feature type="transmembrane region" description="Helical" evidence="1">
    <location>
        <begin position="9"/>
        <end position="30"/>
    </location>
</feature>
<gene>
    <name evidence="2" type="ORF">C7959_103101</name>
</gene>
<keyword evidence="1" id="KW-0812">Transmembrane</keyword>
<dbReference type="AlphaFoldDB" id="A0A4R8HBP1"/>
<dbReference type="RefSeq" id="WP_134114900.1">
    <property type="nucleotide sequence ID" value="NZ_SOEG01000003.1"/>
</dbReference>
<keyword evidence="3" id="KW-1185">Reference proteome</keyword>
<evidence type="ECO:0000313" key="3">
    <source>
        <dbReference type="Proteomes" id="UP000295832"/>
    </source>
</evidence>
<organism evidence="2 3">
    <name type="scientific">Orenia marismortui</name>
    <dbReference type="NCBI Taxonomy" id="46469"/>
    <lineage>
        <taxon>Bacteria</taxon>
        <taxon>Bacillati</taxon>
        <taxon>Bacillota</taxon>
        <taxon>Clostridia</taxon>
        <taxon>Halanaerobiales</taxon>
        <taxon>Halobacteroidaceae</taxon>
        <taxon>Orenia</taxon>
    </lineage>
</organism>
<dbReference type="Proteomes" id="UP000295832">
    <property type="component" value="Unassembled WGS sequence"/>
</dbReference>
<evidence type="ECO:0000313" key="2">
    <source>
        <dbReference type="EMBL" id="TDX53249.1"/>
    </source>
</evidence>
<feature type="transmembrane region" description="Helical" evidence="1">
    <location>
        <begin position="142"/>
        <end position="166"/>
    </location>
</feature>
<sequence>MESRIKKILIWEIIGVFWIIIVGSMLHFLYDWSNSSLIVAIFSPVNESVWEHLKLGYWSLLFFSLIEYWFIRREVNGYFLGKALGIFSLEGFILVVFYTYTAIMKRHILWIDIGSYIVGAIICQIIIFNIMKRKISKSADILGLVLFITLGLILILFTFFSLHFSIFMDNNTGIYGIPK</sequence>
<proteinExistence type="predicted"/>
<feature type="transmembrane region" description="Helical" evidence="1">
    <location>
        <begin position="109"/>
        <end position="130"/>
    </location>
</feature>